<evidence type="ECO:0000256" key="2">
    <source>
        <dbReference type="SAM" id="SignalP"/>
    </source>
</evidence>
<keyword evidence="4" id="KW-1185">Reference proteome</keyword>
<organism evidence="3 4">
    <name type="scientific">Acrocarpospora corrugata</name>
    <dbReference type="NCBI Taxonomy" id="35763"/>
    <lineage>
        <taxon>Bacteria</taxon>
        <taxon>Bacillati</taxon>
        <taxon>Actinomycetota</taxon>
        <taxon>Actinomycetes</taxon>
        <taxon>Streptosporangiales</taxon>
        <taxon>Streptosporangiaceae</taxon>
        <taxon>Acrocarpospora</taxon>
    </lineage>
</organism>
<dbReference type="Pfam" id="PF13343">
    <property type="entry name" value="SBP_bac_6"/>
    <property type="match status" value="1"/>
</dbReference>
<name>A0A5M3W1Z6_9ACTN</name>
<evidence type="ECO:0000313" key="3">
    <source>
        <dbReference type="EMBL" id="GES03055.1"/>
    </source>
</evidence>
<dbReference type="PROSITE" id="PS51257">
    <property type="entry name" value="PROKAR_LIPOPROTEIN"/>
    <property type="match status" value="1"/>
</dbReference>
<proteinExistence type="predicted"/>
<reference evidence="3 4" key="1">
    <citation type="submission" date="2019-10" db="EMBL/GenBank/DDBJ databases">
        <title>Whole genome shotgun sequence of Acrocarpospora corrugata NBRC 13972.</title>
        <authorList>
            <person name="Ichikawa N."/>
            <person name="Kimura A."/>
            <person name="Kitahashi Y."/>
            <person name="Komaki H."/>
            <person name="Oguchi A."/>
        </authorList>
    </citation>
    <scope>NUCLEOTIDE SEQUENCE [LARGE SCALE GENOMIC DNA]</scope>
    <source>
        <strain evidence="3 4">NBRC 13972</strain>
    </source>
</reference>
<dbReference type="SUPFAM" id="SSF53850">
    <property type="entry name" value="Periplasmic binding protein-like II"/>
    <property type="match status" value="1"/>
</dbReference>
<gene>
    <name evidence="3" type="ORF">Acor_51210</name>
</gene>
<comment type="caution">
    <text evidence="3">The sequence shown here is derived from an EMBL/GenBank/DDBJ whole genome shotgun (WGS) entry which is preliminary data.</text>
</comment>
<dbReference type="PANTHER" id="PTHR30006">
    <property type="entry name" value="THIAMINE-BINDING PERIPLASMIC PROTEIN-RELATED"/>
    <property type="match status" value="1"/>
</dbReference>
<protein>
    <submittedName>
        <fullName evidence="3">ABC transporter substrate-binding protein</fullName>
    </submittedName>
</protein>
<dbReference type="EMBL" id="BLAD01000064">
    <property type="protein sequence ID" value="GES03055.1"/>
    <property type="molecule type" value="Genomic_DNA"/>
</dbReference>
<dbReference type="RefSeq" id="WP_246239088.1">
    <property type="nucleotide sequence ID" value="NZ_BAAABN010000035.1"/>
</dbReference>
<dbReference type="GO" id="GO:0030288">
    <property type="term" value="C:outer membrane-bounded periplasmic space"/>
    <property type="evidence" value="ECO:0007669"/>
    <property type="project" value="TreeGrafter"/>
</dbReference>
<accession>A0A5M3W1Z6</accession>
<evidence type="ECO:0000313" key="4">
    <source>
        <dbReference type="Proteomes" id="UP000334990"/>
    </source>
</evidence>
<evidence type="ECO:0000256" key="1">
    <source>
        <dbReference type="ARBA" id="ARBA00022729"/>
    </source>
</evidence>
<dbReference type="AlphaFoldDB" id="A0A5M3W1Z6"/>
<dbReference type="GO" id="GO:0030975">
    <property type="term" value="F:thiamine binding"/>
    <property type="evidence" value="ECO:0007669"/>
    <property type="project" value="TreeGrafter"/>
</dbReference>
<dbReference type="GO" id="GO:0030976">
    <property type="term" value="F:thiamine pyrophosphate binding"/>
    <property type="evidence" value="ECO:0007669"/>
    <property type="project" value="TreeGrafter"/>
</dbReference>
<dbReference type="Proteomes" id="UP000334990">
    <property type="component" value="Unassembled WGS sequence"/>
</dbReference>
<dbReference type="PANTHER" id="PTHR30006:SF2">
    <property type="entry name" value="ABC TRANSPORTER SUBSTRATE-BINDING PROTEIN"/>
    <property type="match status" value="1"/>
</dbReference>
<feature type="chain" id="PRO_5024366171" evidence="2">
    <location>
        <begin position="24"/>
        <end position="356"/>
    </location>
</feature>
<feature type="signal peptide" evidence="2">
    <location>
        <begin position="1"/>
        <end position="23"/>
    </location>
</feature>
<dbReference type="Gene3D" id="3.40.190.10">
    <property type="entry name" value="Periplasmic binding protein-like II"/>
    <property type="match status" value="3"/>
</dbReference>
<sequence>MTTRALGLIALLAVAAAACSAPATDSKNLPPVNPKAASLQSGFTNMDRLIETAQKEGELVVVGLPRDWVNYGAIIDEFADKYGVKVTALKPEATSAQQLASAGAQTPDVYDLSLDVAVANAAAFAPYRVLGWQDIADDLKEPSGSWYAGYGGYMSIGYDPARMAEPASFAALLKPGNTVALPGDPLRTASGFAGVMATSLAGGQPDAARGVQFFTELKKAGVLSTPDRAAALLDWDYLNLAKAATAAEHDRPELKVTIPRGTVLASHFVQAINAKARHPAAARLWQEFLFSDEGQNLFLRGYARPVRMEAMEMRGGLDQEAAAKLPKVYGTPVTLTIPQQDAAKTYLQQHWTQQIG</sequence>
<keyword evidence="1 2" id="KW-0732">Signal</keyword>
<dbReference type="GO" id="GO:0015888">
    <property type="term" value="P:thiamine transport"/>
    <property type="evidence" value="ECO:0007669"/>
    <property type="project" value="TreeGrafter"/>
</dbReference>